<accession>A0A1H1RZU6</accession>
<dbReference type="AlphaFoldDB" id="A0A1H1RZU6"/>
<dbReference type="InterPro" id="IPR028082">
    <property type="entry name" value="Peripla_BP_I"/>
</dbReference>
<dbReference type="PANTHER" id="PTHR30483">
    <property type="entry name" value="LEUCINE-SPECIFIC-BINDING PROTEIN"/>
    <property type="match status" value="1"/>
</dbReference>
<evidence type="ECO:0000313" key="7">
    <source>
        <dbReference type="Proteomes" id="UP000243904"/>
    </source>
</evidence>
<dbReference type="SUPFAM" id="SSF53822">
    <property type="entry name" value="Periplasmic binding protein-like I"/>
    <property type="match status" value="1"/>
</dbReference>
<dbReference type="InterPro" id="IPR028081">
    <property type="entry name" value="Leu-bd"/>
</dbReference>
<dbReference type="GO" id="GO:0006865">
    <property type="term" value="P:amino acid transport"/>
    <property type="evidence" value="ECO:0007669"/>
    <property type="project" value="UniProtKB-KW"/>
</dbReference>
<evidence type="ECO:0000259" key="5">
    <source>
        <dbReference type="Pfam" id="PF13458"/>
    </source>
</evidence>
<sequence length="402" mass="42520">MRTVFSSALILAGMLASPAAAQVSDNVVRIGIVNDMGGIYADAGGKGSIIAAELAAEDFGGKVLNSPIEIVSADHQNKPDIAANLARQEYDSQGVDVIADGGSSAAALAMQNVSRERKKVILLSGPATAEVTGKSCSPYSFHWMYDTYALAAAPPEGVLKNGGDTWFFITADYAFGKSMESEATKRIVAAGGKVVGGVRSPLDTPDFSSFLLQAQGSGAKVLALATAGSDTSNAIKQAHEFNIIGGKTQVVTFLMFINDVDAMGLQNGQGLVSSTTYYHDLDDGSRAFAKRFWDKMGRPPSIVQAGVYSSVVHYLKAVAAAGTDDGTKVAAKMHEMPVNDAFTHNATIRADGRLLRDLYVTQVKTPAESKGPWDYWKIIATIPGDKAWRPAQESECPLLTSK</sequence>
<evidence type="ECO:0000313" key="6">
    <source>
        <dbReference type="EMBL" id="SDS41088.1"/>
    </source>
</evidence>
<keyword evidence="3" id="KW-0813">Transport</keyword>
<feature type="chain" id="PRO_5009259495" evidence="4">
    <location>
        <begin position="22"/>
        <end position="402"/>
    </location>
</feature>
<keyword evidence="2 4" id="KW-0732">Signal</keyword>
<name>A0A1H1RZU6_9BRAD</name>
<reference evidence="7" key="1">
    <citation type="submission" date="2016-10" db="EMBL/GenBank/DDBJ databases">
        <authorList>
            <person name="Varghese N."/>
            <person name="Submissions S."/>
        </authorList>
    </citation>
    <scope>NUCLEOTIDE SEQUENCE [LARGE SCALE GENOMIC DNA]</scope>
    <source>
        <strain evidence="7">GAS369</strain>
    </source>
</reference>
<keyword evidence="7" id="KW-1185">Reference proteome</keyword>
<keyword evidence="3" id="KW-0029">Amino-acid transport</keyword>
<evidence type="ECO:0000256" key="2">
    <source>
        <dbReference type="ARBA" id="ARBA00022729"/>
    </source>
</evidence>
<dbReference type="CDD" id="cd06327">
    <property type="entry name" value="PBP1_SBP-like"/>
    <property type="match status" value="1"/>
</dbReference>
<dbReference type="Proteomes" id="UP000243904">
    <property type="component" value="Chromosome I"/>
</dbReference>
<dbReference type="PANTHER" id="PTHR30483:SF6">
    <property type="entry name" value="PERIPLASMIC BINDING PROTEIN OF ABC TRANSPORTER FOR NATURAL AMINO ACIDS"/>
    <property type="match status" value="1"/>
</dbReference>
<evidence type="ECO:0000256" key="1">
    <source>
        <dbReference type="ARBA" id="ARBA00010062"/>
    </source>
</evidence>
<evidence type="ECO:0000256" key="3">
    <source>
        <dbReference type="ARBA" id="ARBA00022970"/>
    </source>
</evidence>
<proteinExistence type="inferred from homology"/>
<feature type="signal peptide" evidence="4">
    <location>
        <begin position="1"/>
        <end position="21"/>
    </location>
</feature>
<dbReference type="RefSeq" id="WP_146687102.1">
    <property type="nucleotide sequence ID" value="NZ_LT629750.1"/>
</dbReference>
<dbReference type="Gene3D" id="3.40.50.2300">
    <property type="match status" value="2"/>
</dbReference>
<organism evidence="6 7">
    <name type="scientific">Bradyrhizobium canariense</name>
    <dbReference type="NCBI Taxonomy" id="255045"/>
    <lineage>
        <taxon>Bacteria</taxon>
        <taxon>Pseudomonadati</taxon>
        <taxon>Pseudomonadota</taxon>
        <taxon>Alphaproteobacteria</taxon>
        <taxon>Hyphomicrobiales</taxon>
        <taxon>Nitrobacteraceae</taxon>
        <taxon>Bradyrhizobium</taxon>
    </lineage>
</organism>
<dbReference type="InterPro" id="IPR051010">
    <property type="entry name" value="BCAA_transport"/>
</dbReference>
<feature type="domain" description="Leucine-binding protein" evidence="5">
    <location>
        <begin position="28"/>
        <end position="364"/>
    </location>
</feature>
<evidence type="ECO:0000256" key="4">
    <source>
        <dbReference type="SAM" id="SignalP"/>
    </source>
</evidence>
<dbReference type="Pfam" id="PF13458">
    <property type="entry name" value="Peripla_BP_6"/>
    <property type="match status" value="1"/>
</dbReference>
<dbReference type="EMBL" id="LT629750">
    <property type="protein sequence ID" value="SDS41088.1"/>
    <property type="molecule type" value="Genomic_DNA"/>
</dbReference>
<comment type="similarity">
    <text evidence="1">Belongs to the leucine-binding protein family.</text>
</comment>
<gene>
    <name evidence="6" type="ORF">SAMN05444158_1979</name>
</gene>
<protein>
    <submittedName>
        <fullName evidence="6">Branched-chain amino acid transport system substrate-binding protein</fullName>
    </submittedName>
</protein>